<reference evidence="3" key="1">
    <citation type="journal article" date="2022" name="Environ. Microbiol.">
        <title>Geoalkalibacter halelectricus SAP #1 sp. nov. possessing extracellular electron transfer and mineral#reducing capabilities from a haloalkaline environment.</title>
        <authorList>
            <person name="Yadav S."/>
            <person name="Singh R."/>
            <person name="Sundharam S.S."/>
            <person name="Chaudhary S."/>
            <person name="Krishnamurthi S."/>
            <person name="Patil S.A."/>
        </authorList>
    </citation>
    <scope>NUCLEOTIDE SEQUENCE</scope>
    <source>
        <strain evidence="3">SAP-1</strain>
    </source>
</reference>
<dbReference type="SUPFAM" id="SSF160246">
    <property type="entry name" value="EspE N-terminal domain-like"/>
    <property type="match status" value="1"/>
</dbReference>
<evidence type="ECO:0000256" key="1">
    <source>
        <dbReference type="SAM" id="MobiDB-lite"/>
    </source>
</evidence>
<dbReference type="PANTHER" id="PTHR36304">
    <property type="entry name" value="DOMAIN GTPASE-ACTIVATING PROTEIN, PUTATIVE-RELATED-RELATED"/>
    <property type="match status" value="1"/>
</dbReference>
<feature type="compositionally biased region" description="Pro residues" evidence="1">
    <location>
        <begin position="275"/>
        <end position="306"/>
    </location>
</feature>
<sequence length="673" mass="73494">MNRQRRIIFLPIAFILMLVFASAAQARLTLGVVAQDGLSLSQEAPLQELARHLEGQLGTEVRLRLFHEADTLLQWMRRFREVDVALLDQTDLRGLAAGEALPLVDFQRRERQELARQVMVVRQGANPALVAHLREVLLNMDQSAAGRRILADLGIARFLAPGSGLARESEIPPLHVARPAPEPPPAPRPAPAPAPPPAPRPTPAPTPAPEPTPPEPAPEAEPLLAPEPEPEPRPTPEPAPAPRPAAEMPVAPDAPDVPVAVPETTPRIWLDEGPAPLPADAPPPVTVPEPAPAPVVEPEPPTPTVAPPATDRVIPGWRKFLDALVVLAAVGGTIWFFRKRRAARTAQQESSAAKKIQREQRDAEGFLDISAESLAGAGPFCPLPDRGRGTSPKTALAPVPESETVSEATNRASPAPEPSKSRAPAMPAALKGRLDADQVLALLRTLETYPRPGTLVVRSPHDEKRIHFRKGSVSAAFSINRANRTQAGFLMNKLGYLLIRMGLINEEQRDRALEFCEQNPGMRLGEVLVQSDALSPADLKRALRTQAEGVIFSLFLFPEGDFELVGESLDFSLDDDLAIPVADLLKEAARQEEEWSSFRKDIPSLETVIDYDDQGREKLAGARMTPHQQMVLALVDGRRSLKDICREATMLDFEIFKFIYLMVRARILKPVNT</sequence>
<organism evidence="3 4">
    <name type="scientific">Geoalkalibacter halelectricus</name>
    <dbReference type="NCBI Taxonomy" id="2847045"/>
    <lineage>
        <taxon>Bacteria</taxon>
        <taxon>Pseudomonadati</taxon>
        <taxon>Thermodesulfobacteriota</taxon>
        <taxon>Desulfuromonadia</taxon>
        <taxon>Desulfuromonadales</taxon>
        <taxon>Geoalkalibacteraceae</taxon>
        <taxon>Geoalkalibacter</taxon>
    </lineage>
</organism>
<dbReference type="Proteomes" id="UP001060414">
    <property type="component" value="Chromosome"/>
</dbReference>
<gene>
    <name evidence="3" type="ORF">L9S41_13415</name>
</gene>
<dbReference type="EMBL" id="CP092109">
    <property type="protein sequence ID" value="UWZ78672.1"/>
    <property type="molecule type" value="Genomic_DNA"/>
</dbReference>
<feature type="region of interest" description="Disordered" evidence="1">
    <location>
        <begin position="175"/>
        <end position="309"/>
    </location>
</feature>
<evidence type="ECO:0000259" key="2">
    <source>
        <dbReference type="Pfam" id="PF14332"/>
    </source>
</evidence>
<protein>
    <submittedName>
        <fullName evidence="3">DUF4388 domain-containing protein</fullName>
    </submittedName>
</protein>
<dbReference type="Pfam" id="PF14332">
    <property type="entry name" value="DUF4388"/>
    <property type="match status" value="1"/>
</dbReference>
<keyword evidence="4" id="KW-1185">Reference proteome</keyword>
<dbReference type="InterPro" id="IPR025497">
    <property type="entry name" value="PatA-like_N"/>
</dbReference>
<dbReference type="Gene3D" id="3.40.190.10">
    <property type="entry name" value="Periplasmic binding protein-like II"/>
    <property type="match status" value="1"/>
</dbReference>
<evidence type="ECO:0000313" key="3">
    <source>
        <dbReference type="EMBL" id="UWZ78672.1"/>
    </source>
</evidence>
<dbReference type="RefSeq" id="WP_260747030.1">
    <property type="nucleotide sequence ID" value="NZ_CP092109.1"/>
</dbReference>
<name>A0ABY5ZHR2_9BACT</name>
<feature type="domain" description="PatA-like N-terminal" evidence="2">
    <location>
        <begin position="432"/>
        <end position="596"/>
    </location>
</feature>
<dbReference type="PANTHER" id="PTHR36304:SF4">
    <property type="entry name" value="DUF4388 DOMAIN-CONTAINING PROTEIN"/>
    <property type="match status" value="1"/>
</dbReference>
<proteinExistence type="predicted"/>
<feature type="compositionally biased region" description="Pro residues" evidence="1">
    <location>
        <begin position="233"/>
        <end position="243"/>
    </location>
</feature>
<evidence type="ECO:0000313" key="4">
    <source>
        <dbReference type="Proteomes" id="UP001060414"/>
    </source>
</evidence>
<accession>A0ABY5ZHR2</accession>
<feature type="compositionally biased region" description="Low complexity" evidence="1">
    <location>
        <begin position="244"/>
        <end position="266"/>
    </location>
</feature>
<feature type="region of interest" description="Disordered" evidence="1">
    <location>
        <begin position="378"/>
        <end position="426"/>
    </location>
</feature>
<dbReference type="InterPro" id="IPR037257">
    <property type="entry name" value="T2SS_E_N_sf"/>
</dbReference>
<feature type="compositionally biased region" description="Polar residues" evidence="1">
    <location>
        <begin position="403"/>
        <end position="412"/>
    </location>
</feature>
<feature type="compositionally biased region" description="Pro residues" evidence="1">
    <location>
        <begin position="180"/>
        <end position="219"/>
    </location>
</feature>